<dbReference type="InterPro" id="IPR006311">
    <property type="entry name" value="TAT_signal"/>
</dbReference>
<dbReference type="GO" id="GO:0050112">
    <property type="term" value="F:inositol 2-dehydrogenase (NAD+) activity"/>
    <property type="evidence" value="ECO:0007669"/>
    <property type="project" value="UniProtKB-EC"/>
</dbReference>
<dbReference type="RefSeq" id="WP_145342642.1">
    <property type="nucleotide sequence ID" value="NZ_CP036261.1"/>
</dbReference>
<protein>
    <submittedName>
        <fullName evidence="3">Inositol 2-dehydrogenase</fullName>
        <ecNumber evidence="3">1.1.1.18</ecNumber>
    </submittedName>
</protein>
<dbReference type="PANTHER" id="PTHR43818">
    <property type="entry name" value="BCDNA.GH03377"/>
    <property type="match status" value="1"/>
</dbReference>
<organism evidence="3 4">
    <name type="scientific">Rosistilla ulvae</name>
    <dbReference type="NCBI Taxonomy" id="1930277"/>
    <lineage>
        <taxon>Bacteria</taxon>
        <taxon>Pseudomonadati</taxon>
        <taxon>Planctomycetota</taxon>
        <taxon>Planctomycetia</taxon>
        <taxon>Pirellulales</taxon>
        <taxon>Pirellulaceae</taxon>
        <taxon>Rosistilla</taxon>
    </lineage>
</organism>
<dbReference type="Gene3D" id="3.40.50.720">
    <property type="entry name" value="NAD(P)-binding Rossmann-like Domain"/>
    <property type="match status" value="1"/>
</dbReference>
<proteinExistence type="predicted"/>
<dbReference type="EC" id="1.1.1.18" evidence="3"/>
<feature type="domain" description="Gfo/Idh/MocA-like oxidoreductase bacterial type C-terminal" evidence="2">
    <location>
        <begin position="196"/>
        <end position="288"/>
    </location>
</feature>
<dbReference type="SUPFAM" id="SSF55347">
    <property type="entry name" value="Glyceraldehyde-3-phosphate dehydrogenase-like, C-terminal domain"/>
    <property type="match status" value="1"/>
</dbReference>
<dbReference type="PANTHER" id="PTHR43818:SF10">
    <property type="entry name" value="NADH-DEPENDENT DEHYDROGENASE-RELATED"/>
    <property type="match status" value="1"/>
</dbReference>
<dbReference type="Gene3D" id="3.30.360.10">
    <property type="entry name" value="Dihydrodipicolinate Reductase, domain 2"/>
    <property type="match status" value="1"/>
</dbReference>
<dbReference type="InterPro" id="IPR050463">
    <property type="entry name" value="Gfo/Idh/MocA_oxidrdct_glycsds"/>
</dbReference>
<dbReference type="InterPro" id="IPR036291">
    <property type="entry name" value="NAD(P)-bd_dom_sf"/>
</dbReference>
<feature type="domain" description="Gfo/Idh/MocA-like oxidoreductase N-terminal" evidence="1">
    <location>
        <begin position="39"/>
        <end position="157"/>
    </location>
</feature>
<gene>
    <name evidence="3" type="primary">iolG_3</name>
    <name evidence="3" type="ORF">EC9_09000</name>
</gene>
<dbReference type="InterPro" id="IPR043906">
    <property type="entry name" value="Gfo/Idh/MocA_OxRdtase_bact_C"/>
</dbReference>
<evidence type="ECO:0000313" key="4">
    <source>
        <dbReference type="Proteomes" id="UP000319557"/>
    </source>
</evidence>
<reference evidence="3 4" key="1">
    <citation type="submission" date="2019-02" db="EMBL/GenBank/DDBJ databases">
        <title>Deep-cultivation of Planctomycetes and their phenomic and genomic characterization uncovers novel biology.</title>
        <authorList>
            <person name="Wiegand S."/>
            <person name="Jogler M."/>
            <person name="Boedeker C."/>
            <person name="Pinto D."/>
            <person name="Vollmers J."/>
            <person name="Rivas-Marin E."/>
            <person name="Kohn T."/>
            <person name="Peeters S.H."/>
            <person name="Heuer A."/>
            <person name="Rast P."/>
            <person name="Oberbeckmann S."/>
            <person name="Bunk B."/>
            <person name="Jeske O."/>
            <person name="Meyerdierks A."/>
            <person name="Storesund J.E."/>
            <person name="Kallscheuer N."/>
            <person name="Luecker S."/>
            <person name="Lage O.M."/>
            <person name="Pohl T."/>
            <person name="Merkel B.J."/>
            <person name="Hornburger P."/>
            <person name="Mueller R.-W."/>
            <person name="Bruemmer F."/>
            <person name="Labrenz M."/>
            <person name="Spormann A.M."/>
            <person name="Op den Camp H."/>
            <person name="Overmann J."/>
            <person name="Amann R."/>
            <person name="Jetten M.S.M."/>
            <person name="Mascher T."/>
            <person name="Medema M.H."/>
            <person name="Devos D.P."/>
            <person name="Kaster A.-K."/>
            <person name="Ovreas L."/>
            <person name="Rohde M."/>
            <person name="Galperin M.Y."/>
            <person name="Jogler C."/>
        </authorList>
    </citation>
    <scope>NUCLEOTIDE SEQUENCE [LARGE SCALE GENOMIC DNA]</scope>
    <source>
        <strain evidence="3 4">EC9</strain>
    </source>
</reference>
<name>A0A517LVS3_9BACT</name>
<dbReference type="InterPro" id="IPR000683">
    <property type="entry name" value="Gfo/Idh/MocA-like_OxRdtase_N"/>
</dbReference>
<keyword evidence="4" id="KW-1185">Reference proteome</keyword>
<dbReference type="PROSITE" id="PS51318">
    <property type="entry name" value="TAT"/>
    <property type="match status" value="1"/>
</dbReference>
<dbReference type="Pfam" id="PF19051">
    <property type="entry name" value="GFO_IDH_MocA_C2"/>
    <property type="match status" value="1"/>
</dbReference>
<evidence type="ECO:0000259" key="2">
    <source>
        <dbReference type="Pfam" id="PF19051"/>
    </source>
</evidence>
<dbReference type="SUPFAM" id="SSF51735">
    <property type="entry name" value="NAD(P)-binding Rossmann-fold domains"/>
    <property type="match status" value="1"/>
</dbReference>
<evidence type="ECO:0000313" key="3">
    <source>
        <dbReference type="EMBL" id="QDS86727.1"/>
    </source>
</evidence>
<accession>A0A517LVS3</accession>
<dbReference type="KEGG" id="ruv:EC9_09000"/>
<dbReference type="Pfam" id="PF01408">
    <property type="entry name" value="GFO_IDH_MocA"/>
    <property type="match status" value="1"/>
</dbReference>
<dbReference type="OrthoDB" id="255433at2"/>
<dbReference type="AlphaFoldDB" id="A0A517LVS3"/>
<evidence type="ECO:0000259" key="1">
    <source>
        <dbReference type="Pfam" id="PF01408"/>
    </source>
</evidence>
<sequence>MKKNNSRRTFLKATTVASAGYWVAGGIAPKESLAANEEIRFACIGVGGKGSSDSADAGKAGKVVAICDIDDERLNKAGERFTDASKYYDFRKMLEEKDKNIDAVTVSTPDHCHGVATAAALALGKHCYTQKPLTRTIWESRRLGELAAENKCQTQMGNQGTANSGVREAAAMIKAGAVGDVKEVHVWTNRPVWPQGIGQPAAEEVPSYIHWDEWIGPAEKRPYSSAYHPFKWRGFWDFGTGALGDMACHTLNMPYMGCDLQNPTSVQATTSGHNKITYPSWSQIVFEFPANDWRGATQLYWYDGGKLPAQSLFAGSESFAKKGLSSSGCLVVGSKGSLYSPNDYGATFEMLGGAEKKEVDYDRSPGHFRELAMAIKTGKEAKSNFPNYAGPLTETILLGNLAVFAADENEKQGEKISWNAKEMKVLGTDKYDWMVKPDLKNGYTM</sequence>
<dbReference type="Proteomes" id="UP000319557">
    <property type="component" value="Chromosome"/>
</dbReference>
<dbReference type="GO" id="GO:0000166">
    <property type="term" value="F:nucleotide binding"/>
    <property type="evidence" value="ECO:0007669"/>
    <property type="project" value="InterPro"/>
</dbReference>
<dbReference type="EMBL" id="CP036261">
    <property type="protein sequence ID" value="QDS86727.1"/>
    <property type="molecule type" value="Genomic_DNA"/>
</dbReference>
<keyword evidence="3" id="KW-0560">Oxidoreductase</keyword>